<dbReference type="PANTHER" id="PTHR47783">
    <property type="entry name" value="ZN(II)2CYS6 TRANSCRIPTION FACTOR (EUROFUNG)-RELATED"/>
    <property type="match status" value="1"/>
</dbReference>
<dbReference type="Proteomes" id="UP000016933">
    <property type="component" value="Unassembled WGS sequence"/>
</dbReference>
<dbReference type="GO" id="GO:0008270">
    <property type="term" value="F:zinc ion binding"/>
    <property type="evidence" value="ECO:0007669"/>
    <property type="project" value="InterPro"/>
</dbReference>
<evidence type="ECO:0000313" key="5">
    <source>
        <dbReference type="Proteomes" id="UP000016933"/>
    </source>
</evidence>
<dbReference type="OrthoDB" id="10261408at2759"/>
<reference evidence="5" key="1">
    <citation type="journal article" date="2012" name="PLoS Genet.">
        <title>The genomes of the fungal plant pathogens Cladosporium fulvum and Dothistroma septosporum reveal adaptation to different hosts and lifestyles but also signatures of common ancestry.</title>
        <authorList>
            <person name="de Wit P.J.G.M."/>
            <person name="van der Burgt A."/>
            <person name="Oekmen B."/>
            <person name="Stergiopoulos I."/>
            <person name="Abd-Elsalam K.A."/>
            <person name="Aerts A.L."/>
            <person name="Bahkali A.H."/>
            <person name="Beenen H.G."/>
            <person name="Chettri P."/>
            <person name="Cox M.P."/>
            <person name="Datema E."/>
            <person name="de Vries R.P."/>
            <person name="Dhillon B."/>
            <person name="Ganley A.R."/>
            <person name="Griffiths S.A."/>
            <person name="Guo Y."/>
            <person name="Hamelin R.C."/>
            <person name="Henrissat B."/>
            <person name="Kabir M.S."/>
            <person name="Jashni M.K."/>
            <person name="Kema G."/>
            <person name="Klaubauf S."/>
            <person name="Lapidus A."/>
            <person name="Levasseur A."/>
            <person name="Lindquist E."/>
            <person name="Mehrabi R."/>
            <person name="Ohm R.A."/>
            <person name="Owen T.J."/>
            <person name="Salamov A."/>
            <person name="Schwelm A."/>
            <person name="Schijlen E."/>
            <person name="Sun H."/>
            <person name="van den Burg H.A."/>
            <person name="van Ham R.C.H.J."/>
            <person name="Zhang S."/>
            <person name="Goodwin S.B."/>
            <person name="Grigoriev I.V."/>
            <person name="Collemare J."/>
            <person name="Bradshaw R.E."/>
        </authorList>
    </citation>
    <scope>NUCLEOTIDE SEQUENCE [LARGE SCALE GENOMIC DNA]</scope>
    <source>
        <strain evidence="5">NZE10 / CBS 128990</strain>
    </source>
</reference>
<evidence type="ECO:0000313" key="4">
    <source>
        <dbReference type="EMBL" id="EME49228.1"/>
    </source>
</evidence>
<dbReference type="PANTHER" id="PTHR47783:SF1">
    <property type="entry name" value="ZN(II)2CYS6 TRANSCRIPTION FACTOR (EUROFUNG)"/>
    <property type="match status" value="1"/>
</dbReference>
<name>N1Q1U0_DOTSN</name>
<dbReference type="HOGENOM" id="CLU_790169_0_0_1"/>
<accession>N1Q1U0</accession>
<feature type="region of interest" description="Disordered" evidence="2">
    <location>
        <begin position="64"/>
        <end position="159"/>
    </location>
</feature>
<dbReference type="AlphaFoldDB" id="N1Q1U0"/>
<evidence type="ECO:0000256" key="2">
    <source>
        <dbReference type="SAM" id="MobiDB-lite"/>
    </source>
</evidence>
<gene>
    <name evidence="4" type="ORF">DOTSEDRAFT_76599</name>
</gene>
<protein>
    <recommendedName>
        <fullName evidence="3">Zn(2)-C6 fungal-type domain-containing protein</fullName>
    </recommendedName>
</protein>
<dbReference type="PROSITE" id="PS50048">
    <property type="entry name" value="ZN2_CY6_FUNGAL_2"/>
    <property type="match status" value="1"/>
</dbReference>
<dbReference type="SUPFAM" id="SSF57701">
    <property type="entry name" value="Zn2/Cys6 DNA-binding domain"/>
    <property type="match status" value="1"/>
</dbReference>
<dbReference type="InterPro" id="IPR036864">
    <property type="entry name" value="Zn2-C6_fun-type_DNA-bd_sf"/>
</dbReference>
<keyword evidence="5" id="KW-1185">Reference proteome</keyword>
<evidence type="ECO:0000259" key="3">
    <source>
        <dbReference type="PROSITE" id="PS50048"/>
    </source>
</evidence>
<keyword evidence="1" id="KW-0539">Nucleus</keyword>
<dbReference type="InterPro" id="IPR001138">
    <property type="entry name" value="Zn2Cys6_DnaBD"/>
</dbReference>
<feature type="compositionally biased region" description="Polar residues" evidence="2">
    <location>
        <begin position="93"/>
        <end position="103"/>
    </location>
</feature>
<feature type="region of interest" description="Disordered" evidence="2">
    <location>
        <begin position="173"/>
        <end position="210"/>
    </location>
</feature>
<organism evidence="4 5">
    <name type="scientific">Dothistroma septosporum (strain NZE10 / CBS 128990)</name>
    <name type="common">Red band needle blight fungus</name>
    <name type="synonym">Mycosphaerella pini</name>
    <dbReference type="NCBI Taxonomy" id="675120"/>
    <lineage>
        <taxon>Eukaryota</taxon>
        <taxon>Fungi</taxon>
        <taxon>Dikarya</taxon>
        <taxon>Ascomycota</taxon>
        <taxon>Pezizomycotina</taxon>
        <taxon>Dothideomycetes</taxon>
        <taxon>Dothideomycetidae</taxon>
        <taxon>Mycosphaerellales</taxon>
        <taxon>Mycosphaerellaceae</taxon>
        <taxon>Dothistroma</taxon>
    </lineage>
</organism>
<dbReference type="Gene3D" id="4.10.240.10">
    <property type="entry name" value="Zn(2)-C6 fungal-type DNA-binding domain"/>
    <property type="match status" value="1"/>
</dbReference>
<feature type="compositionally biased region" description="Polar residues" evidence="2">
    <location>
        <begin position="173"/>
        <end position="198"/>
    </location>
</feature>
<feature type="domain" description="Zn(2)-C6 fungal-type" evidence="3">
    <location>
        <begin position="34"/>
        <end position="61"/>
    </location>
</feature>
<reference evidence="4 5" key="2">
    <citation type="journal article" date="2012" name="PLoS Pathog.">
        <title>Diverse lifestyles and strategies of plant pathogenesis encoded in the genomes of eighteen Dothideomycetes fungi.</title>
        <authorList>
            <person name="Ohm R.A."/>
            <person name="Feau N."/>
            <person name="Henrissat B."/>
            <person name="Schoch C.L."/>
            <person name="Horwitz B.A."/>
            <person name="Barry K.W."/>
            <person name="Condon B.J."/>
            <person name="Copeland A.C."/>
            <person name="Dhillon B."/>
            <person name="Glaser F."/>
            <person name="Hesse C.N."/>
            <person name="Kosti I."/>
            <person name="LaButti K."/>
            <person name="Lindquist E.A."/>
            <person name="Lucas S."/>
            <person name="Salamov A.A."/>
            <person name="Bradshaw R.E."/>
            <person name="Ciuffetti L."/>
            <person name="Hamelin R.C."/>
            <person name="Kema G.H.J."/>
            <person name="Lawrence C."/>
            <person name="Scott J.A."/>
            <person name="Spatafora J.W."/>
            <person name="Turgeon B.G."/>
            <person name="de Wit P.J.G.M."/>
            <person name="Zhong S."/>
            <person name="Goodwin S.B."/>
            <person name="Grigoriev I.V."/>
        </authorList>
    </citation>
    <scope>NUCLEOTIDE SEQUENCE [LARGE SCALE GENOMIC DNA]</scope>
    <source>
        <strain evidence="5">NZE10 / CBS 128990</strain>
    </source>
</reference>
<dbReference type="eggNOG" id="ENOG502RM2M">
    <property type="taxonomic scope" value="Eukaryota"/>
</dbReference>
<dbReference type="PROSITE" id="PS00463">
    <property type="entry name" value="ZN2_CY6_FUNGAL_1"/>
    <property type="match status" value="1"/>
</dbReference>
<evidence type="ECO:0000256" key="1">
    <source>
        <dbReference type="ARBA" id="ARBA00023242"/>
    </source>
</evidence>
<dbReference type="Pfam" id="PF00172">
    <property type="entry name" value="Zn_clus"/>
    <property type="match status" value="1"/>
</dbReference>
<dbReference type="CDD" id="cd00067">
    <property type="entry name" value="GAL4"/>
    <property type="match status" value="1"/>
</dbReference>
<dbReference type="EMBL" id="KB446535">
    <property type="protein sequence ID" value="EME49228.1"/>
    <property type="molecule type" value="Genomic_DNA"/>
</dbReference>
<dbReference type="SMART" id="SM00066">
    <property type="entry name" value="GAL4"/>
    <property type="match status" value="1"/>
</dbReference>
<proteinExistence type="predicted"/>
<sequence length="352" mass="38259">MSGGQYPAFTDAQAFRFISDPGHKENLSGRVRAACLTCRRKKIKCSGEPHCRTCRDRGVECEGFPERKRPRKDGPNASNVGLTSGGVHRKKVVNTSRQSNTSRKAALPVLNDNSHYTDHLSGSSSKSIEDTVSYLGSTSEQSEPIKTDSQRRSNGSRRNSLPAQIHMDTWQSYHTASQEPLNGSTTTPRMGTHTSDSTFIPVEGPGDRSTSVIGNTQEVAEATWCSGNSDGFVAIPAEARTRRQTVACLFPMPELVEPRYRMPSGEHGFLDDTSLLGSHTQGTGFTPGGFSAWLDANASDLASMLPFTNPPDAVNGFHQPTQLPDESGTTSATQVVQNQAYAEDYFNQGWPQ</sequence>
<dbReference type="GO" id="GO:0000981">
    <property type="term" value="F:DNA-binding transcription factor activity, RNA polymerase II-specific"/>
    <property type="evidence" value="ECO:0007669"/>
    <property type="project" value="InterPro"/>
</dbReference>